<organism evidence="1 2">
    <name type="scientific">Aureibaculum flavum</name>
    <dbReference type="NCBI Taxonomy" id="2795986"/>
    <lineage>
        <taxon>Bacteria</taxon>
        <taxon>Pseudomonadati</taxon>
        <taxon>Bacteroidota</taxon>
        <taxon>Flavobacteriia</taxon>
        <taxon>Flavobacteriales</taxon>
        <taxon>Flavobacteriaceae</taxon>
        <taxon>Aureibaculum</taxon>
    </lineage>
</organism>
<name>A0ABS0WMD4_9FLAO</name>
<dbReference type="EMBL" id="JAEHFJ010000001">
    <property type="protein sequence ID" value="MBJ2173111.1"/>
    <property type="molecule type" value="Genomic_DNA"/>
</dbReference>
<sequence>MKKILYILLVIFQYQSFFGQEDAIHISDDKLYGELINGLPVRDSLVEFKLNDTIVGFGAVAVSKYGVSDLKVGFWKEYYKNGHLKMEGDYRLGSYIGCCTSGPCRSFNYYRSGIWKFYNEEGEMIYELNFVPTELHIATTCRGGDNYLFGIIKVVPIKYRNEITSDKIFEIQKIRVEDEYSIHTSTPLNGQIYFETKYKY</sequence>
<evidence type="ECO:0000313" key="1">
    <source>
        <dbReference type="EMBL" id="MBJ2173111.1"/>
    </source>
</evidence>
<evidence type="ECO:0000313" key="2">
    <source>
        <dbReference type="Proteomes" id="UP000623301"/>
    </source>
</evidence>
<gene>
    <name evidence="1" type="ORF">JBL43_02600</name>
</gene>
<proteinExistence type="predicted"/>
<dbReference type="RefSeq" id="WP_198839913.1">
    <property type="nucleotide sequence ID" value="NZ_JAEHFJ010000001.1"/>
</dbReference>
<reference evidence="1 2" key="1">
    <citation type="submission" date="2020-12" db="EMBL/GenBank/DDBJ databases">
        <title>Aureibaculum luteum sp. nov. and Aureibaculum flavum sp. nov., novel members of the family Flavobacteriaceae isolated from Antarctic intertidal sediments.</title>
        <authorList>
            <person name="He X."/>
            <person name="Zhang X."/>
        </authorList>
    </citation>
    <scope>NUCLEOTIDE SEQUENCE [LARGE SCALE GENOMIC DNA]</scope>
    <source>
        <strain evidence="1 2">A20</strain>
    </source>
</reference>
<dbReference type="Proteomes" id="UP000623301">
    <property type="component" value="Unassembled WGS sequence"/>
</dbReference>
<keyword evidence="2" id="KW-1185">Reference proteome</keyword>
<dbReference type="SUPFAM" id="SSF82185">
    <property type="entry name" value="Histone H3 K4-specific methyltransferase SET7/9 N-terminal domain"/>
    <property type="match status" value="1"/>
</dbReference>
<accession>A0ABS0WMD4</accession>
<protein>
    <submittedName>
        <fullName evidence="1">Uncharacterized protein</fullName>
    </submittedName>
</protein>
<comment type="caution">
    <text evidence="1">The sequence shown here is derived from an EMBL/GenBank/DDBJ whole genome shotgun (WGS) entry which is preliminary data.</text>
</comment>